<protein>
    <recommendedName>
        <fullName evidence="1">DUF4159 domain-containing protein</fullName>
    </recommendedName>
</protein>
<dbReference type="InterPro" id="IPR025297">
    <property type="entry name" value="DUF4159"/>
</dbReference>
<evidence type="ECO:0000259" key="1">
    <source>
        <dbReference type="Pfam" id="PF13709"/>
    </source>
</evidence>
<name>A0A382MFP0_9ZZZZ</name>
<reference evidence="2" key="1">
    <citation type="submission" date="2018-05" db="EMBL/GenBank/DDBJ databases">
        <authorList>
            <person name="Lanie J.A."/>
            <person name="Ng W.-L."/>
            <person name="Kazmierczak K.M."/>
            <person name="Andrzejewski T.M."/>
            <person name="Davidsen T.M."/>
            <person name="Wayne K.J."/>
            <person name="Tettelin H."/>
            <person name="Glass J.I."/>
            <person name="Rusch D."/>
            <person name="Podicherti R."/>
            <person name="Tsui H.-C.T."/>
            <person name="Winkler M.E."/>
        </authorList>
    </citation>
    <scope>NUCLEOTIDE SEQUENCE</scope>
</reference>
<feature type="domain" description="DUF4159" evidence="1">
    <location>
        <begin position="56"/>
        <end position="175"/>
    </location>
</feature>
<dbReference type="Pfam" id="PF13709">
    <property type="entry name" value="DUF4159"/>
    <property type="match status" value="1"/>
</dbReference>
<dbReference type="AlphaFoldDB" id="A0A382MFP0"/>
<evidence type="ECO:0000313" key="2">
    <source>
        <dbReference type="EMBL" id="SVC47556.1"/>
    </source>
</evidence>
<organism evidence="2">
    <name type="scientific">marine metagenome</name>
    <dbReference type="NCBI Taxonomy" id="408172"/>
    <lineage>
        <taxon>unclassified sequences</taxon>
        <taxon>metagenomes</taxon>
        <taxon>ecological metagenomes</taxon>
    </lineage>
</organism>
<gene>
    <name evidence="2" type="ORF">METZ01_LOCUS300410</name>
</gene>
<feature type="non-terminal residue" evidence="2">
    <location>
        <position position="175"/>
    </location>
</feature>
<feature type="non-terminal residue" evidence="2">
    <location>
        <position position="1"/>
    </location>
</feature>
<dbReference type="EMBL" id="UINC01093268">
    <property type="protein sequence ID" value="SVC47556.1"/>
    <property type="molecule type" value="Genomic_DNA"/>
</dbReference>
<accession>A0A382MFP0</accession>
<sequence length="175" mass="19707">MPRWIAVAVGILILLSSLAIESIAGRATGALAVTTDSQSGNTAYDGRFVFVRLRYEMGLRGGGRFSRRDLPWAHDYPRAERNLTKILDEVTSISPFQGPNGGNILTLDDPTLHKFPFAYMSEPGFWTMTDTEALGLRAYLQKGGFLVFDDFRGDHWFNFEHQLRRVLPDARLVEL</sequence>
<dbReference type="Gene3D" id="3.40.50.12140">
    <property type="entry name" value="Domain of unknown function DUF4159"/>
    <property type="match status" value="1"/>
</dbReference>
<proteinExistence type="predicted"/>